<feature type="region of interest" description="Disordered" evidence="2">
    <location>
        <begin position="444"/>
        <end position="528"/>
    </location>
</feature>
<sequence>MASEQAGGGQYCVQAWADEVFHLDPPPAGTLSPNSPLFPPPPEGHTYVGCAGPRCVVARTQGQAVGRTVPVLDMGPVLEPLVERHLASLPEGPEREQDRARLFTEDGGVRSVEEVADGDLARVLPKRHLDRFHFGHLPAELQTLQSTRLGDMSPNVAHWQPRTAPNADLVAAQAAGLDEAPYYQQVPEGAAEVPGGKRRKNKEARELRAQQRALASSPAAPAPEAADPATRLHRPRKRRRVASADLDPPPGLYMGAAAAGPSAPGLSQPPAPSMEQQQRGGHETMAALLRSGGPSPPGLLGALRAGAALLRVSQPLQAHTPQPSVVEAGRGPGSGVGGTAQGGAAFGAAAQPASAAAPEAGPAQEDGAAGVETEAGVKVDEVHAAGGPDAVAGPSAGVPAGLPRRSPLASAATPRRWRSLALLQSAGLHNQGLAEGLGPAGAVCDGMGPRSGTGSSKPPAQQGLHTPGARVPPSSTAAGDQAAQVPQAAAFPIPPTSAQTAAANHTCEAAAGTSADGPSPAPATPGLPLDAAAPASAAAAAGAVSPLRVPMPEVFLQHVAMFQQAVAAVAEQGALIREREQLRTAMAAAEAQAAELREQLAAAQAAAEAEAAEHRQQLAAARAAAEAQATGLREQLAAAEAEAAEHRQQLAAARAAAEAQATGLRDRVAAAQAEAAEARAAEAAARAEAQAAKGREARLLASNKKLRQDLARSKNMVQDLDQELAGMADLQEGFAAAQAAEAAAWAEAQEARGGVAREGAAREAAEAERDEARTAEARGRAAREAAEQELRSAKGYVERFIALFGD</sequence>
<comment type="caution">
    <text evidence="3">The sequence shown here is derived from an EMBL/GenBank/DDBJ whole genome shotgun (WGS) entry which is preliminary data.</text>
</comment>
<dbReference type="EMBL" id="JAEHOE010000129">
    <property type="protein sequence ID" value="KAG2485459.1"/>
    <property type="molecule type" value="Genomic_DNA"/>
</dbReference>
<feature type="coiled-coil region" evidence="1">
    <location>
        <begin position="572"/>
        <end position="723"/>
    </location>
</feature>
<dbReference type="AlphaFoldDB" id="A0A835XL32"/>
<dbReference type="Proteomes" id="UP000612055">
    <property type="component" value="Unassembled WGS sequence"/>
</dbReference>
<feature type="compositionally biased region" description="Low complexity" evidence="2">
    <location>
        <begin position="477"/>
        <end position="491"/>
    </location>
</feature>
<organism evidence="3 4">
    <name type="scientific">Edaphochlamys debaryana</name>
    <dbReference type="NCBI Taxonomy" id="47281"/>
    <lineage>
        <taxon>Eukaryota</taxon>
        <taxon>Viridiplantae</taxon>
        <taxon>Chlorophyta</taxon>
        <taxon>core chlorophytes</taxon>
        <taxon>Chlorophyceae</taxon>
        <taxon>CS clade</taxon>
        <taxon>Chlamydomonadales</taxon>
        <taxon>Chlamydomonadales incertae sedis</taxon>
        <taxon>Edaphochlamys</taxon>
    </lineage>
</organism>
<feature type="region of interest" description="Disordered" evidence="2">
    <location>
        <begin position="385"/>
        <end position="411"/>
    </location>
</feature>
<keyword evidence="4" id="KW-1185">Reference proteome</keyword>
<feature type="compositionally biased region" description="Low complexity" evidence="2">
    <location>
        <begin position="498"/>
        <end position="513"/>
    </location>
</feature>
<evidence type="ECO:0000256" key="1">
    <source>
        <dbReference type="SAM" id="Coils"/>
    </source>
</evidence>
<proteinExistence type="predicted"/>
<feature type="compositionally biased region" description="Low complexity" evidence="2">
    <location>
        <begin position="210"/>
        <end position="229"/>
    </location>
</feature>
<feature type="compositionally biased region" description="Basic and acidic residues" evidence="2">
    <location>
        <begin position="759"/>
        <end position="785"/>
    </location>
</feature>
<keyword evidence="1" id="KW-0175">Coiled coil</keyword>
<feature type="compositionally biased region" description="Low complexity" evidence="2">
    <location>
        <begin position="255"/>
        <end position="266"/>
    </location>
</feature>
<feature type="region of interest" description="Disordered" evidence="2">
    <location>
        <begin position="186"/>
        <end position="282"/>
    </location>
</feature>
<reference evidence="3" key="1">
    <citation type="journal article" date="2020" name="bioRxiv">
        <title>Comparative genomics of Chlamydomonas.</title>
        <authorList>
            <person name="Craig R.J."/>
            <person name="Hasan A.R."/>
            <person name="Ness R.W."/>
            <person name="Keightley P.D."/>
        </authorList>
    </citation>
    <scope>NUCLEOTIDE SEQUENCE</scope>
    <source>
        <strain evidence="3">CCAP 11/70</strain>
    </source>
</reference>
<feature type="compositionally biased region" description="Basic residues" evidence="2">
    <location>
        <begin position="231"/>
        <end position="241"/>
    </location>
</feature>
<gene>
    <name evidence="3" type="ORF">HYH03_015836</name>
</gene>
<feature type="region of interest" description="Disordered" evidence="2">
    <location>
        <begin position="350"/>
        <end position="370"/>
    </location>
</feature>
<evidence type="ECO:0000313" key="4">
    <source>
        <dbReference type="Proteomes" id="UP000612055"/>
    </source>
</evidence>
<evidence type="ECO:0000256" key="2">
    <source>
        <dbReference type="SAM" id="MobiDB-lite"/>
    </source>
</evidence>
<evidence type="ECO:0000313" key="3">
    <source>
        <dbReference type="EMBL" id="KAG2485459.1"/>
    </source>
</evidence>
<accession>A0A835XL32</accession>
<feature type="region of interest" description="Disordered" evidence="2">
    <location>
        <begin position="755"/>
        <end position="785"/>
    </location>
</feature>
<protein>
    <submittedName>
        <fullName evidence="3">Uncharacterized protein</fullName>
    </submittedName>
</protein>
<feature type="compositionally biased region" description="Low complexity" evidence="2">
    <location>
        <begin position="385"/>
        <end position="401"/>
    </location>
</feature>
<name>A0A835XL32_9CHLO</name>